<comment type="caution">
    <text evidence="8">The sequence shown here is derived from an EMBL/GenBank/DDBJ whole genome shotgun (WGS) entry which is preliminary data.</text>
</comment>
<accession>A0A834XR08</accession>
<evidence type="ECO:0000313" key="9">
    <source>
        <dbReference type="Proteomes" id="UP000639338"/>
    </source>
</evidence>
<keyword evidence="9" id="KW-1185">Reference proteome</keyword>
<feature type="non-terminal residue" evidence="8">
    <location>
        <position position="248"/>
    </location>
</feature>
<dbReference type="Pfam" id="PF04572">
    <property type="entry name" value="Gb3_synth"/>
    <property type="match status" value="1"/>
</dbReference>
<name>A0A834XR08_APHGI</name>
<dbReference type="InterPro" id="IPR051981">
    <property type="entry name" value="Glycosyltransf_32"/>
</dbReference>
<dbReference type="Pfam" id="PF04488">
    <property type="entry name" value="Gly_transf_sug"/>
    <property type="match status" value="1"/>
</dbReference>
<keyword evidence="6" id="KW-0472">Membrane</keyword>
<organism evidence="8 9">
    <name type="scientific">Aphidius gifuensis</name>
    <name type="common">Parasitoid wasp</name>
    <dbReference type="NCBI Taxonomy" id="684658"/>
    <lineage>
        <taxon>Eukaryota</taxon>
        <taxon>Metazoa</taxon>
        <taxon>Ecdysozoa</taxon>
        <taxon>Arthropoda</taxon>
        <taxon>Hexapoda</taxon>
        <taxon>Insecta</taxon>
        <taxon>Pterygota</taxon>
        <taxon>Neoptera</taxon>
        <taxon>Endopterygota</taxon>
        <taxon>Hymenoptera</taxon>
        <taxon>Apocrita</taxon>
        <taxon>Ichneumonoidea</taxon>
        <taxon>Braconidae</taxon>
        <taxon>Aphidiinae</taxon>
        <taxon>Aphidius</taxon>
    </lineage>
</organism>
<feature type="non-terminal residue" evidence="8">
    <location>
        <position position="1"/>
    </location>
</feature>
<feature type="domain" description="Alpha 1,4-glycosyltransferase" evidence="7">
    <location>
        <begin position="165"/>
        <end position="246"/>
    </location>
</feature>
<sequence length="248" mass="28403">LVTESLNERSIFFHETSCFGTGTIYLTSRQLCAIESAAHMNPNMTIYLLVLSHSNVSEITRKSIMVLSSAYNNIEIYRIVIDDYIENTPLEKWWNSRILEFSQWPRSHASDVLRYLTLWKYGGIYLDLDFVIISSLQNLTNFAGAEDWENVAAGAIGLTKTSMLGRKIADACIRDLKKNFRGNDWGNNGPGVITRALQKICATKYARDMSTARCHGFTVSPPSAFYPIHYKKWKQYFDKKKKNLTMEK</sequence>
<gene>
    <name evidence="8" type="ORF">HCN44_009089</name>
</gene>
<evidence type="ECO:0000256" key="4">
    <source>
        <dbReference type="ARBA" id="ARBA00022679"/>
    </source>
</evidence>
<comment type="subcellular location">
    <subcellularLocation>
        <location evidence="1">Golgi apparatus membrane</location>
        <topology evidence="1">Single-pass type II membrane protein</topology>
    </subcellularLocation>
</comment>
<keyword evidence="4" id="KW-0808">Transferase</keyword>
<dbReference type="GO" id="GO:0006688">
    <property type="term" value="P:glycosphingolipid biosynthetic process"/>
    <property type="evidence" value="ECO:0007669"/>
    <property type="project" value="TreeGrafter"/>
</dbReference>
<dbReference type="GO" id="GO:0035248">
    <property type="term" value="F:alpha-1,4-N-acetylgalactosaminyltransferase activity"/>
    <property type="evidence" value="ECO:0007669"/>
    <property type="project" value="TreeGrafter"/>
</dbReference>
<dbReference type="SUPFAM" id="SSF53448">
    <property type="entry name" value="Nucleotide-diphospho-sugar transferases"/>
    <property type="match status" value="1"/>
</dbReference>
<dbReference type="PANTHER" id="PTHR12042">
    <property type="entry name" value="LACTOSYLCERAMIDE 4-ALPHA-GALACTOSYLTRANSFERASE ALPHA- 1,4-GALACTOSYLTRANSFERASE"/>
    <property type="match status" value="1"/>
</dbReference>
<dbReference type="Gene3D" id="3.90.550.20">
    <property type="match status" value="1"/>
</dbReference>
<keyword evidence="3" id="KW-0328">Glycosyltransferase</keyword>
<dbReference type="InterPro" id="IPR007577">
    <property type="entry name" value="GlycoTrfase_DXD_sugar-bd_CS"/>
</dbReference>
<dbReference type="OrthoDB" id="409543at2759"/>
<protein>
    <recommendedName>
        <fullName evidence="7">Alpha 1,4-glycosyltransferase domain-containing protein</fullName>
    </recommendedName>
</protein>
<evidence type="ECO:0000259" key="7">
    <source>
        <dbReference type="Pfam" id="PF04572"/>
    </source>
</evidence>
<evidence type="ECO:0000313" key="8">
    <source>
        <dbReference type="EMBL" id="KAF7990100.1"/>
    </source>
</evidence>
<evidence type="ECO:0000256" key="1">
    <source>
        <dbReference type="ARBA" id="ARBA00004323"/>
    </source>
</evidence>
<keyword evidence="5" id="KW-0333">Golgi apparatus</keyword>
<dbReference type="AlphaFoldDB" id="A0A834XR08"/>
<dbReference type="InterPro" id="IPR007652">
    <property type="entry name" value="A1-4-GlycosylTfrase_dom"/>
</dbReference>
<dbReference type="GO" id="GO:0000139">
    <property type="term" value="C:Golgi membrane"/>
    <property type="evidence" value="ECO:0007669"/>
    <property type="project" value="UniProtKB-SubCell"/>
</dbReference>
<evidence type="ECO:0000256" key="2">
    <source>
        <dbReference type="ARBA" id="ARBA00009003"/>
    </source>
</evidence>
<dbReference type="EMBL" id="JACMRX010000005">
    <property type="protein sequence ID" value="KAF7990100.1"/>
    <property type="molecule type" value="Genomic_DNA"/>
</dbReference>
<evidence type="ECO:0000256" key="5">
    <source>
        <dbReference type="ARBA" id="ARBA00023034"/>
    </source>
</evidence>
<evidence type="ECO:0000256" key="3">
    <source>
        <dbReference type="ARBA" id="ARBA00022676"/>
    </source>
</evidence>
<evidence type="ECO:0000256" key="6">
    <source>
        <dbReference type="ARBA" id="ARBA00023136"/>
    </source>
</evidence>
<dbReference type="PANTHER" id="PTHR12042:SF21">
    <property type="entry name" value="ALPHA1,4-GALACTOSYLTRANSFERASE 1-RELATED"/>
    <property type="match status" value="1"/>
</dbReference>
<dbReference type="InterPro" id="IPR029044">
    <property type="entry name" value="Nucleotide-diphossugar_trans"/>
</dbReference>
<reference evidence="8 9" key="1">
    <citation type="submission" date="2020-08" db="EMBL/GenBank/DDBJ databases">
        <title>Aphidius gifuensis genome sequencing and assembly.</title>
        <authorList>
            <person name="Du Z."/>
        </authorList>
    </citation>
    <scope>NUCLEOTIDE SEQUENCE [LARGE SCALE GENOMIC DNA]</scope>
    <source>
        <strain evidence="8">YNYX2018</strain>
        <tissue evidence="8">Adults</tissue>
    </source>
</reference>
<proteinExistence type="inferred from homology"/>
<comment type="similarity">
    <text evidence="2">Belongs to the glycosyltransferase 32 family.</text>
</comment>
<dbReference type="Proteomes" id="UP000639338">
    <property type="component" value="Unassembled WGS sequence"/>
</dbReference>